<organism evidence="2 3">
    <name type="scientific">Candidatus Pseudogracilibacillus intestinigallinarum</name>
    <dbReference type="NCBI Taxonomy" id="2838742"/>
    <lineage>
        <taxon>Bacteria</taxon>
        <taxon>Bacillati</taxon>
        <taxon>Bacillota</taxon>
        <taxon>Bacilli</taxon>
        <taxon>Bacillales</taxon>
        <taxon>Bacillaceae</taxon>
        <taxon>Pseudogracilibacillus</taxon>
    </lineage>
</organism>
<feature type="transmembrane region" description="Helical" evidence="1">
    <location>
        <begin position="48"/>
        <end position="71"/>
    </location>
</feature>
<dbReference type="EMBL" id="DXHX01000153">
    <property type="protein sequence ID" value="HIV75539.1"/>
    <property type="molecule type" value="Genomic_DNA"/>
</dbReference>
<dbReference type="InterPro" id="IPR007436">
    <property type="entry name" value="DUF485"/>
</dbReference>
<comment type="caution">
    <text evidence="2">The sequence shown here is derived from an EMBL/GenBank/DDBJ whole genome shotgun (WGS) entry which is preliminary data.</text>
</comment>
<accession>A0A9D1PNJ9</accession>
<dbReference type="PANTHER" id="PTHR38441:SF1">
    <property type="entry name" value="MEMBRANE PROTEIN"/>
    <property type="match status" value="1"/>
</dbReference>
<sequence>MENYEKWRHARRSFLIKVTIFAIVFFMFLPIALGFFPSFMKQAPFGVITYAWIFAFLQIIMTWIIGTLYWFKSRKLDAMIEEIRREAVE</sequence>
<name>A0A9D1PNJ9_9BACI</name>
<reference evidence="2" key="2">
    <citation type="submission" date="2021-04" db="EMBL/GenBank/DDBJ databases">
        <authorList>
            <person name="Gilroy R."/>
        </authorList>
    </citation>
    <scope>NUCLEOTIDE SEQUENCE</scope>
    <source>
        <strain evidence="2">CHK169-2315</strain>
    </source>
</reference>
<reference evidence="2" key="1">
    <citation type="journal article" date="2021" name="PeerJ">
        <title>Extensive microbial diversity within the chicken gut microbiome revealed by metagenomics and culture.</title>
        <authorList>
            <person name="Gilroy R."/>
            <person name="Ravi A."/>
            <person name="Getino M."/>
            <person name="Pursley I."/>
            <person name="Horton D.L."/>
            <person name="Alikhan N.F."/>
            <person name="Baker D."/>
            <person name="Gharbi K."/>
            <person name="Hall N."/>
            <person name="Watson M."/>
            <person name="Adriaenssens E.M."/>
            <person name="Foster-Nyarko E."/>
            <person name="Jarju S."/>
            <person name="Secka A."/>
            <person name="Antonio M."/>
            <person name="Oren A."/>
            <person name="Chaudhuri R.R."/>
            <person name="La Ragione R."/>
            <person name="Hildebrand F."/>
            <person name="Pallen M.J."/>
        </authorList>
    </citation>
    <scope>NUCLEOTIDE SEQUENCE</scope>
    <source>
        <strain evidence="2">CHK169-2315</strain>
    </source>
</reference>
<keyword evidence="1" id="KW-0812">Transmembrane</keyword>
<dbReference type="Pfam" id="PF04341">
    <property type="entry name" value="DUF485"/>
    <property type="match status" value="1"/>
</dbReference>
<keyword evidence="1" id="KW-1133">Transmembrane helix</keyword>
<protein>
    <submittedName>
        <fullName evidence="2">DUF485 domain-containing protein</fullName>
    </submittedName>
</protein>
<gene>
    <name evidence="2" type="ORF">H9895_10710</name>
</gene>
<feature type="transmembrane region" description="Helical" evidence="1">
    <location>
        <begin position="14"/>
        <end position="36"/>
    </location>
</feature>
<keyword evidence="1" id="KW-0472">Membrane</keyword>
<dbReference type="PANTHER" id="PTHR38441">
    <property type="entry name" value="INTEGRAL MEMBRANE PROTEIN-RELATED"/>
    <property type="match status" value="1"/>
</dbReference>
<evidence type="ECO:0000313" key="3">
    <source>
        <dbReference type="Proteomes" id="UP000823937"/>
    </source>
</evidence>
<evidence type="ECO:0000256" key="1">
    <source>
        <dbReference type="SAM" id="Phobius"/>
    </source>
</evidence>
<evidence type="ECO:0000313" key="2">
    <source>
        <dbReference type="EMBL" id="HIV75539.1"/>
    </source>
</evidence>
<proteinExistence type="predicted"/>
<dbReference type="Proteomes" id="UP000823937">
    <property type="component" value="Unassembled WGS sequence"/>
</dbReference>
<dbReference type="AlphaFoldDB" id="A0A9D1PNJ9"/>